<dbReference type="AlphaFoldDB" id="A0A368F5S8"/>
<accession>A0A368F5S8</accession>
<feature type="non-terminal residue" evidence="1">
    <location>
        <position position="1"/>
    </location>
</feature>
<dbReference type="EMBL" id="JOJR01007643">
    <property type="protein sequence ID" value="RCN26369.1"/>
    <property type="molecule type" value="Genomic_DNA"/>
</dbReference>
<keyword evidence="2" id="KW-1185">Reference proteome</keyword>
<name>A0A368F5S8_ANCCA</name>
<sequence length="153" mass="17045">LPERSAVFGRRCSALARTHPKEFASVDIDRFVSTASNADLLSFLHLFSDVEVEICGSIWDKAAGLLASSMASNVNLRAFVVNQLAVGMRSRSPQSSSRFKSCVEKLMHNPILNSSSLFVTECCRDWKVNICLSSLNFFLFGYTQCWRILGLEV</sequence>
<proteinExistence type="predicted"/>
<protein>
    <submittedName>
        <fullName evidence="1">Uncharacterized protein</fullName>
    </submittedName>
</protein>
<gene>
    <name evidence="1" type="ORF">ANCCAN_27905</name>
</gene>
<organism evidence="1 2">
    <name type="scientific">Ancylostoma caninum</name>
    <name type="common">Dog hookworm</name>
    <dbReference type="NCBI Taxonomy" id="29170"/>
    <lineage>
        <taxon>Eukaryota</taxon>
        <taxon>Metazoa</taxon>
        <taxon>Ecdysozoa</taxon>
        <taxon>Nematoda</taxon>
        <taxon>Chromadorea</taxon>
        <taxon>Rhabditida</taxon>
        <taxon>Rhabditina</taxon>
        <taxon>Rhabditomorpha</taxon>
        <taxon>Strongyloidea</taxon>
        <taxon>Ancylostomatidae</taxon>
        <taxon>Ancylostomatinae</taxon>
        <taxon>Ancylostoma</taxon>
    </lineage>
</organism>
<evidence type="ECO:0000313" key="1">
    <source>
        <dbReference type="EMBL" id="RCN26369.1"/>
    </source>
</evidence>
<comment type="caution">
    <text evidence="1">The sequence shown here is derived from an EMBL/GenBank/DDBJ whole genome shotgun (WGS) entry which is preliminary data.</text>
</comment>
<evidence type="ECO:0000313" key="2">
    <source>
        <dbReference type="Proteomes" id="UP000252519"/>
    </source>
</evidence>
<dbReference type="Proteomes" id="UP000252519">
    <property type="component" value="Unassembled WGS sequence"/>
</dbReference>
<reference evidence="1 2" key="1">
    <citation type="submission" date="2014-10" db="EMBL/GenBank/DDBJ databases">
        <title>Draft genome of the hookworm Ancylostoma caninum.</title>
        <authorList>
            <person name="Mitreva M."/>
        </authorList>
    </citation>
    <scope>NUCLEOTIDE SEQUENCE [LARGE SCALE GENOMIC DNA]</scope>
    <source>
        <strain evidence="1 2">Baltimore</strain>
    </source>
</reference>